<evidence type="ECO:0000313" key="1">
    <source>
        <dbReference type="EMBL" id="PSS05342.1"/>
    </source>
</evidence>
<reference evidence="1 2" key="1">
    <citation type="journal article" date="2018" name="Mycol. Prog.">
        <title>Coniella lustricola, a new species from submerged detritus.</title>
        <authorList>
            <person name="Raudabaugh D.B."/>
            <person name="Iturriaga T."/>
            <person name="Carver A."/>
            <person name="Mondo S."/>
            <person name="Pangilinan J."/>
            <person name="Lipzen A."/>
            <person name="He G."/>
            <person name="Amirebrahimi M."/>
            <person name="Grigoriev I.V."/>
            <person name="Miller A.N."/>
        </authorList>
    </citation>
    <scope>NUCLEOTIDE SEQUENCE [LARGE SCALE GENOMIC DNA]</scope>
    <source>
        <strain evidence="1 2">B22-T-1</strain>
    </source>
</reference>
<gene>
    <name evidence="1" type="ORF">BD289DRAFT_6418</name>
</gene>
<name>A0A2T3ANV3_9PEZI</name>
<dbReference type="InParanoid" id="A0A2T3ANV3"/>
<protein>
    <submittedName>
        <fullName evidence="1">Uncharacterized protein</fullName>
    </submittedName>
</protein>
<sequence>MSDGTMLSTDTALSALSAPRSPCSLSAQQHSPLPTTTNCYYLNGYANKSTNNLIISRPPSRSRVSASRVPTLSSGANAGFPVAVTANNAHGHSHSNSNSSSSMSSVSGLHCHHYGYRSAAPSAANGGRGLACNNPNVLMLSESRPSVTRSFAAIDDAAAAAVAAVAGIATGPASTTTGSSVRSGSRSTSLTISSTLSSFVDVEGKRLFPL</sequence>
<organism evidence="1 2">
    <name type="scientific">Coniella lustricola</name>
    <dbReference type="NCBI Taxonomy" id="2025994"/>
    <lineage>
        <taxon>Eukaryota</taxon>
        <taxon>Fungi</taxon>
        <taxon>Dikarya</taxon>
        <taxon>Ascomycota</taxon>
        <taxon>Pezizomycotina</taxon>
        <taxon>Sordariomycetes</taxon>
        <taxon>Sordariomycetidae</taxon>
        <taxon>Diaporthales</taxon>
        <taxon>Schizoparmaceae</taxon>
        <taxon>Coniella</taxon>
    </lineage>
</organism>
<evidence type="ECO:0000313" key="2">
    <source>
        <dbReference type="Proteomes" id="UP000241462"/>
    </source>
</evidence>
<dbReference type="EMBL" id="KZ678372">
    <property type="protein sequence ID" value="PSS05342.1"/>
    <property type="molecule type" value="Genomic_DNA"/>
</dbReference>
<keyword evidence="2" id="KW-1185">Reference proteome</keyword>
<dbReference type="Proteomes" id="UP000241462">
    <property type="component" value="Unassembled WGS sequence"/>
</dbReference>
<accession>A0A2T3ANV3</accession>
<dbReference type="AlphaFoldDB" id="A0A2T3ANV3"/>
<proteinExistence type="predicted"/>